<keyword evidence="1" id="KW-0808">Transferase</keyword>
<evidence type="ECO:0000313" key="4">
    <source>
        <dbReference type="EMBL" id="KKN43446.1"/>
    </source>
</evidence>
<feature type="non-terminal residue" evidence="4">
    <location>
        <position position="1"/>
    </location>
</feature>
<name>A0A0F9T351_9ZZZZ</name>
<dbReference type="SMART" id="SM00672">
    <property type="entry name" value="CAP10"/>
    <property type="match status" value="1"/>
</dbReference>
<gene>
    <name evidence="4" type="ORF">LCGC14_0703250</name>
</gene>
<dbReference type="InterPro" id="IPR006598">
    <property type="entry name" value="CAP10"/>
</dbReference>
<dbReference type="Pfam" id="PF05686">
    <property type="entry name" value="Glyco_transf_90"/>
    <property type="match status" value="1"/>
</dbReference>
<protein>
    <recommendedName>
        <fullName evidence="3">Glycosyl transferase CAP10 domain-containing protein</fullName>
    </recommendedName>
</protein>
<dbReference type="AlphaFoldDB" id="A0A0F9T351"/>
<feature type="domain" description="Glycosyl transferase CAP10" evidence="3">
    <location>
        <begin position="6"/>
        <end position="260"/>
    </location>
</feature>
<comment type="caution">
    <text evidence="4">The sequence shown here is derived from an EMBL/GenBank/DDBJ whole genome shotgun (WGS) entry which is preliminary data.</text>
</comment>
<dbReference type="PANTHER" id="PTHR12203">
    <property type="entry name" value="KDEL LYS-ASP-GLU-LEU CONTAINING - RELATED"/>
    <property type="match status" value="1"/>
</dbReference>
<evidence type="ECO:0000259" key="3">
    <source>
        <dbReference type="SMART" id="SM00672"/>
    </source>
</evidence>
<dbReference type="InterPro" id="IPR051091">
    <property type="entry name" value="O-Glucosyltr/Glycosyltrsf_90"/>
</dbReference>
<feature type="compositionally biased region" description="Polar residues" evidence="2">
    <location>
        <begin position="273"/>
        <end position="287"/>
    </location>
</feature>
<dbReference type="GO" id="GO:0016740">
    <property type="term" value="F:transferase activity"/>
    <property type="evidence" value="ECO:0007669"/>
    <property type="project" value="UniProtKB-KW"/>
</dbReference>
<sequence length="301" mass="34140">ENGQMMPMFCFNRLIGRGHGRILWPLPGYHDIDSPDFLGDLDPARIAWVNKSDRVVWRGGAGNRGRKGKNGRGNMVRMHALLRKYKNGEFDRDQTLTVLKTMQRFGFLHRYINDPRFDLGYTNSDGFILENEPFLAEYERPRIEREDFQTYKYIVVLPGNDVGSSLFWSLNSGSVALVVDCNFETFATHHFKPWEHFVPIRKGHGDVKKQLKWCDDHQDECQAMTVRAAETCKLLADPDLRKTILSGVVDGLRQRLDRTVVKPAKAVKAPASAGQSNSDTTKRTPTVSVAKVTNARETSNG</sequence>
<reference evidence="4" key="1">
    <citation type="journal article" date="2015" name="Nature">
        <title>Complex archaea that bridge the gap between prokaryotes and eukaryotes.</title>
        <authorList>
            <person name="Spang A."/>
            <person name="Saw J.H."/>
            <person name="Jorgensen S.L."/>
            <person name="Zaremba-Niedzwiedzka K."/>
            <person name="Martijn J."/>
            <person name="Lind A.E."/>
            <person name="van Eijk R."/>
            <person name="Schleper C."/>
            <person name="Guy L."/>
            <person name="Ettema T.J."/>
        </authorList>
    </citation>
    <scope>NUCLEOTIDE SEQUENCE</scope>
</reference>
<dbReference type="EMBL" id="LAZR01001511">
    <property type="protein sequence ID" value="KKN43446.1"/>
    <property type="molecule type" value="Genomic_DNA"/>
</dbReference>
<dbReference type="PANTHER" id="PTHR12203:SF35">
    <property type="entry name" value="PROTEIN O-GLUCOSYLTRANSFERASE 1"/>
    <property type="match status" value="1"/>
</dbReference>
<evidence type="ECO:0000256" key="2">
    <source>
        <dbReference type="SAM" id="MobiDB-lite"/>
    </source>
</evidence>
<accession>A0A0F9T351</accession>
<organism evidence="4">
    <name type="scientific">marine sediment metagenome</name>
    <dbReference type="NCBI Taxonomy" id="412755"/>
    <lineage>
        <taxon>unclassified sequences</taxon>
        <taxon>metagenomes</taxon>
        <taxon>ecological metagenomes</taxon>
    </lineage>
</organism>
<evidence type="ECO:0000256" key="1">
    <source>
        <dbReference type="ARBA" id="ARBA00022679"/>
    </source>
</evidence>
<feature type="region of interest" description="Disordered" evidence="2">
    <location>
        <begin position="265"/>
        <end position="301"/>
    </location>
</feature>
<proteinExistence type="predicted"/>